<feature type="domain" description="FAD-binding FR-type" evidence="2">
    <location>
        <begin position="37"/>
        <end position="137"/>
    </location>
</feature>
<dbReference type="InterPro" id="IPR017938">
    <property type="entry name" value="Riboflavin_synthase-like_b-brl"/>
</dbReference>
<dbReference type="GO" id="GO:0051536">
    <property type="term" value="F:iron-sulfur cluster binding"/>
    <property type="evidence" value="ECO:0007669"/>
    <property type="project" value="InterPro"/>
</dbReference>
<dbReference type="CDD" id="cd06216">
    <property type="entry name" value="FNR_iron_sulfur_binding_2"/>
    <property type="match status" value="1"/>
</dbReference>
<dbReference type="InterPro" id="IPR017927">
    <property type="entry name" value="FAD-bd_FR_type"/>
</dbReference>
<evidence type="ECO:0000259" key="1">
    <source>
        <dbReference type="PROSITE" id="PS51085"/>
    </source>
</evidence>
<dbReference type="SUPFAM" id="SSF52343">
    <property type="entry name" value="Ferredoxin reductase-like, C-terminal NADP-linked domain"/>
    <property type="match status" value="1"/>
</dbReference>
<dbReference type="GO" id="GO:0016491">
    <property type="term" value="F:oxidoreductase activity"/>
    <property type="evidence" value="ECO:0007669"/>
    <property type="project" value="InterPro"/>
</dbReference>
<feature type="domain" description="2Fe-2S ferredoxin-type" evidence="1">
    <location>
        <begin position="269"/>
        <end position="351"/>
    </location>
</feature>
<dbReference type="PROSITE" id="PS51384">
    <property type="entry name" value="FAD_FR"/>
    <property type="match status" value="1"/>
</dbReference>
<dbReference type="CDD" id="cd00207">
    <property type="entry name" value="fer2"/>
    <property type="match status" value="1"/>
</dbReference>
<dbReference type="PROSITE" id="PS51085">
    <property type="entry name" value="2FE2S_FER_2"/>
    <property type="match status" value="1"/>
</dbReference>
<dbReference type="Proteomes" id="UP000262257">
    <property type="component" value="Unassembled WGS sequence"/>
</dbReference>
<sequence>MQALKKQHSPLSFLTSSVFDTDAANFWLKKLNPLWSVNQSLGQIVHKEKAANGIFSLKIKCNRHFRMGQAGQHHPVFIEIDGRRYERSYSLHRIDEQHVLLTAKQVEQGVVSNWLAEHAQVGDLVEFGQPYGDMILPEASNLVLLAAGSGITPMLSMIETWAKQPDALAKVQLLYWVKDYEDAAFEENFKKVAENNDNFSFQIFYTQQTDQRLNTEHLSLVSQPEQSAVYACGPSGFVSLAEELFSQAVLFKGEAFSLSQADSSDTGFVNITLLQSEKTVAIPKGQSILAGLEQMNLKPKHGCRMGICNKCACNKVQGSTRNLVNGAESTEPGNLLKLCVNSAQTDLVIDL</sequence>
<reference evidence="3 4" key="1">
    <citation type="journal article" date="2018" name="Nat. Biotechnol.">
        <title>A standardized bacterial taxonomy based on genome phylogeny substantially revises the tree of life.</title>
        <authorList>
            <person name="Parks D.H."/>
            <person name="Chuvochina M."/>
            <person name="Waite D.W."/>
            <person name="Rinke C."/>
            <person name="Skarshewski A."/>
            <person name="Chaumeil P.A."/>
            <person name="Hugenholtz P."/>
        </authorList>
    </citation>
    <scope>NUCLEOTIDE SEQUENCE [LARGE SCALE GENOMIC DNA]</scope>
    <source>
        <strain evidence="3">UBA10045</strain>
    </source>
</reference>
<dbReference type="AlphaFoldDB" id="A0A3D3G2L8"/>
<dbReference type="InterPro" id="IPR050415">
    <property type="entry name" value="MRET"/>
</dbReference>
<dbReference type="InterPro" id="IPR008333">
    <property type="entry name" value="Cbr1-like_FAD-bd_dom"/>
</dbReference>
<dbReference type="SUPFAM" id="SSF63380">
    <property type="entry name" value="Riboflavin synthase domain-like"/>
    <property type="match status" value="1"/>
</dbReference>
<dbReference type="Gene3D" id="3.40.50.80">
    <property type="entry name" value="Nucleotide-binding domain of ferredoxin-NADP reductase (FNR) module"/>
    <property type="match status" value="1"/>
</dbReference>
<dbReference type="EMBL" id="DPXL01000100">
    <property type="protein sequence ID" value="HCM31492.1"/>
    <property type="molecule type" value="Genomic_DNA"/>
</dbReference>
<dbReference type="Pfam" id="PF00111">
    <property type="entry name" value="Fer2"/>
    <property type="match status" value="1"/>
</dbReference>
<dbReference type="SUPFAM" id="SSF54292">
    <property type="entry name" value="2Fe-2S ferredoxin-like"/>
    <property type="match status" value="1"/>
</dbReference>
<dbReference type="Gene3D" id="3.10.20.30">
    <property type="match status" value="1"/>
</dbReference>
<organism evidence="3 4">
    <name type="scientific">Acinetobacter radioresistens</name>
    <dbReference type="NCBI Taxonomy" id="40216"/>
    <lineage>
        <taxon>Bacteria</taxon>
        <taxon>Pseudomonadati</taxon>
        <taxon>Pseudomonadota</taxon>
        <taxon>Gammaproteobacteria</taxon>
        <taxon>Moraxellales</taxon>
        <taxon>Moraxellaceae</taxon>
        <taxon>Acinetobacter</taxon>
    </lineage>
</organism>
<name>A0A3D3G2L8_ACIRA</name>
<dbReference type="PRINTS" id="PR00410">
    <property type="entry name" value="PHEHYDRXLASE"/>
</dbReference>
<evidence type="ECO:0000259" key="2">
    <source>
        <dbReference type="PROSITE" id="PS51384"/>
    </source>
</evidence>
<dbReference type="InterPro" id="IPR036010">
    <property type="entry name" value="2Fe-2S_ferredoxin-like_sf"/>
</dbReference>
<proteinExistence type="predicted"/>
<gene>
    <name evidence="3" type="ORF">DIC32_08035</name>
</gene>
<evidence type="ECO:0000313" key="3">
    <source>
        <dbReference type="EMBL" id="HCM31492.1"/>
    </source>
</evidence>
<protein>
    <submittedName>
        <fullName evidence="3">Oxidoreductase</fullName>
    </submittedName>
</protein>
<dbReference type="Pfam" id="PF00970">
    <property type="entry name" value="FAD_binding_6"/>
    <property type="match status" value="1"/>
</dbReference>
<dbReference type="InterPro" id="IPR039261">
    <property type="entry name" value="FNR_nucleotide-bd"/>
</dbReference>
<accession>A0A3D3G2L8</accession>
<dbReference type="InterPro" id="IPR012675">
    <property type="entry name" value="Beta-grasp_dom_sf"/>
</dbReference>
<dbReference type="PANTHER" id="PTHR47354:SF3">
    <property type="entry name" value="OXIDOREDUCTASE-RELATED"/>
    <property type="match status" value="1"/>
</dbReference>
<dbReference type="Gene3D" id="2.40.30.10">
    <property type="entry name" value="Translation factors"/>
    <property type="match status" value="1"/>
</dbReference>
<dbReference type="InterPro" id="IPR001041">
    <property type="entry name" value="2Fe-2S_ferredoxin-type"/>
</dbReference>
<dbReference type="PANTHER" id="PTHR47354">
    <property type="entry name" value="NADH OXIDOREDUCTASE HCR"/>
    <property type="match status" value="1"/>
</dbReference>
<dbReference type="Pfam" id="PF00175">
    <property type="entry name" value="NAD_binding_1"/>
    <property type="match status" value="1"/>
</dbReference>
<comment type="caution">
    <text evidence="3">The sequence shown here is derived from an EMBL/GenBank/DDBJ whole genome shotgun (WGS) entry which is preliminary data.</text>
</comment>
<dbReference type="InterPro" id="IPR001433">
    <property type="entry name" value="OxRdtase_FAD/NAD-bd"/>
</dbReference>
<evidence type="ECO:0000313" key="4">
    <source>
        <dbReference type="Proteomes" id="UP000262257"/>
    </source>
</evidence>